<evidence type="ECO:0000313" key="1">
    <source>
        <dbReference type="EMBL" id="CAI76013.1"/>
    </source>
</evidence>
<sequence>MLNLTKLVSNIIGINNIIKLLQNNINNINIISHVGGIIGQISNSNISIDYKYIRSNCNDDYRIEYILDTMLYAYINLKGTIQQFNHILFCIKKLIMNRKLSIKIGQELIPILLPNMKYINDNDYIINIMELLLKLSNYIPNCLIMKELGIEDILQELNNIDIIIQFKIKLINKIHQKLFFIK</sequence>
<evidence type="ECO:0000313" key="2">
    <source>
        <dbReference type="Proteomes" id="UP000001950"/>
    </source>
</evidence>
<name>Q4UAY8_THEAN</name>
<protein>
    <submittedName>
        <fullName evidence="1">Uncharacterized protein</fullName>
    </submittedName>
</protein>
<dbReference type="VEuPathDB" id="PiroplasmaDB:TA18340"/>
<dbReference type="InParanoid" id="Q4UAY8"/>
<proteinExistence type="predicted"/>
<dbReference type="RefSeq" id="XP_955489.1">
    <property type="nucleotide sequence ID" value="XM_950396.1"/>
</dbReference>
<dbReference type="GeneID" id="3865144"/>
<dbReference type="AlphaFoldDB" id="Q4UAY8"/>
<reference evidence="1 2" key="1">
    <citation type="journal article" date="2005" name="Science">
        <title>Genome of the host-cell transforming parasite Theileria annulata compared with T. parva.</title>
        <authorList>
            <person name="Pain A."/>
            <person name="Renauld H."/>
            <person name="Berriman M."/>
            <person name="Murphy L."/>
            <person name="Yeats C.A."/>
            <person name="Weir W."/>
            <person name="Kerhornou A."/>
            <person name="Aslett M."/>
            <person name="Bishop R."/>
            <person name="Bouchier C."/>
            <person name="Cochet M."/>
            <person name="Coulson R.M.R."/>
            <person name="Cronin A."/>
            <person name="de Villiers E.P."/>
            <person name="Fraser A."/>
            <person name="Fosker N."/>
            <person name="Gardner M."/>
            <person name="Goble A."/>
            <person name="Griffiths-Jones S."/>
            <person name="Harris D.E."/>
            <person name="Katzer F."/>
            <person name="Larke N."/>
            <person name="Lord A."/>
            <person name="Maser P."/>
            <person name="McKellar S."/>
            <person name="Mooney P."/>
            <person name="Morton F."/>
            <person name="Nene V."/>
            <person name="O'Neil S."/>
            <person name="Price C."/>
            <person name="Quail M.A."/>
            <person name="Rabbinowitsch E."/>
            <person name="Rawlings N.D."/>
            <person name="Rutter S."/>
            <person name="Saunders D."/>
            <person name="Seeger K."/>
            <person name="Shah T."/>
            <person name="Squares R."/>
            <person name="Squares S."/>
            <person name="Tivey A."/>
            <person name="Walker A.R."/>
            <person name="Woodward J."/>
            <person name="Dobbelaere D.A.E."/>
            <person name="Langsley G."/>
            <person name="Rajandream M.A."/>
            <person name="McKeever D."/>
            <person name="Shiels B."/>
            <person name="Tait A."/>
            <person name="Barrell B.G."/>
            <person name="Hall N."/>
        </authorList>
    </citation>
    <scope>NUCLEOTIDE SEQUENCE [LARGE SCALE GENOMIC DNA]</scope>
    <source>
        <strain evidence="2">Ankara</strain>
    </source>
</reference>
<organism evidence="1 2">
    <name type="scientific">Theileria annulata</name>
    <dbReference type="NCBI Taxonomy" id="5874"/>
    <lineage>
        <taxon>Eukaryota</taxon>
        <taxon>Sar</taxon>
        <taxon>Alveolata</taxon>
        <taxon>Apicomplexa</taxon>
        <taxon>Aconoidasida</taxon>
        <taxon>Piroplasmida</taxon>
        <taxon>Theileriidae</taxon>
        <taxon>Theileria</taxon>
    </lineage>
</organism>
<dbReference type="Proteomes" id="UP000001950">
    <property type="component" value="Chromosome 3"/>
</dbReference>
<dbReference type="EMBL" id="CR940352">
    <property type="protein sequence ID" value="CAI76013.1"/>
    <property type="molecule type" value="Genomic_DNA"/>
</dbReference>
<accession>Q4UAY8</accession>
<gene>
    <name evidence="1" type="ORF">TA18340</name>
</gene>
<dbReference type="KEGG" id="tan:TA18340"/>
<keyword evidence="2" id="KW-1185">Reference proteome</keyword>
<dbReference type="eggNOG" id="ENOG502S33I">
    <property type="taxonomic scope" value="Eukaryota"/>
</dbReference>